<dbReference type="PANTHER" id="PTHR33365:SF4">
    <property type="entry name" value="CYCLOCHLOROTINE BIOSYNTHESIS PROTEIN O"/>
    <property type="match status" value="1"/>
</dbReference>
<sequence>MAWKSPSDASDEERLLHETEQDDSSPVNEPPSNSRPSILLWLSLALNATLLTALVITPADDIISYKTVIFHSGLHLDRTEYQGSSDEVNANWEALYNNMSLSLIPPSSASKLLNKTTHLPGDPKSFVIQLSVFHNFHCLNTLRKLLYPSKYPSPIHSQHTDRSQHSHPQASYEEEVLHLEHCIEGIRQSLQCSADTSALFWEWSERRKMMVGNTATTHTCKDWEKVRQWGLEHQTGRYFDPYERVEGAPIRDDSVEFGP</sequence>
<keyword evidence="5" id="KW-0843">Virulence</keyword>
<keyword evidence="3" id="KW-0812">Transmembrane</keyword>
<organism evidence="10 11">
    <name type="scientific">Sordaria brevicollis</name>
    <dbReference type="NCBI Taxonomy" id="83679"/>
    <lineage>
        <taxon>Eukaryota</taxon>
        <taxon>Fungi</taxon>
        <taxon>Dikarya</taxon>
        <taxon>Ascomycota</taxon>
        <taxon>Pezizomycotina</taxon>
        <taxon>Sordariomycetes</taxon>
        <taxon>Sordariomycetidae</taxon>
        <taxon>Sordariales</taxon>
        <taxon>Sordariaceae</taxon>
        <taxon>Sordaria</taxon>
    </lineage>
</organism>
<comment type="subcellular location">
    <subcellularLocation>
        <location evidence="1">Membrane</location>
        <topology evidence="1">Single-pass membrane protein</topology>
    </subcellularLocation>
</comment>
<evidence type="ECO:0000256" key="9">
    <source>
        <dbReference type="SAM" id="MobiDB-lite"/>
    </source>
</evidence>
<evidence type="ECO:0000313" key="10">
    <source>
        <dbReference type="EMBL" id="KAK3388267.1"/>
    </source>
</evidence>
<keyword evidence="11" id="KW-1185">Reference proteome</keyword>
<reference evidence="10" key="2">
    <citation type="submission" date="2023-07" db="EMBL/GenBank/DDBJ databases">
        <authorList>
            <consortium name="Lawrence Berkeley National Laboratory"/>
            <person name="Haridas S."/>
            <person name="Hensen N."/>
            <person name="Bonometti L."/>
            <person name="Westerberg I."/>
            <person name="Brannstrom I.O."/>
            <person name="Guillou S."/>
            <person name="Cros-Aarteil S."/>
            <person name="Calhoun S."/>
            <person name="Kuo A."/>
            <person name="Mondo S."/>
            <person name="Pangilinan J."/>
            <person name="Riley R."/>
            <person name="LaButti K."/>
            <person name="Andreopoulos B."/>
            <person name="Lipzen A."/>
            <person name="Chen C."/>
            <person name="Yanf M."/>
            <person name="Daum C."/>
            <person name="Ng V."/>
            <person name="Clum A."/>
            <person name="Steindorff A."/>
            <person name="Ohm R."/>
            <person name="Martin F."/>
            <person name="Silar P."/>
            <person name="Natvig D."/>
            <person name="Lalanne C."/>
            <person name="Gautier V."/>
            <person name="Ament-velasquez S.L."/>
            <person name="Kruys A."/>
            <person name="Hutchinson M.I."/>
            <person name="Powell A.J."/>
            <person name="Barry K."/>
            <person name="Miller A.N."/>
            <person name="Grigoriev I.V."/>
            <person name="Debuchy R."/>
            <person name="Gladieux P."/>
            <person name="Thoren M.H."/>
            <person name="Johannesson H."/>
        </authorList>
    </citation>
    <scope>NUCLEOTIDE SEQUENCE</scope>
    <source>
        <strain evidence="10">FGSC 1904</strain>
    </source>
</reference>
<dbReference type="Proteomes" id="UP001281003">
    <property type="component" value="Unassembled WGS sequence"/>
</dbReference>
<proteinExistence type="inferred from homology"/>
<dbReference type="GO" id="GO:0016020">
    <property type="term" value="C:membrane"/>
    <property type="evidence" value="ECO:0007669"/>
    <property type="project" value="UniProtKB-SubCell"/>
</dbReference>
<keyword evidence="6" id="KW-0472">Membrane</keyword>
<evidence type="ECO:0000256" key="8">
    <source>
        <dbReference type="ARBA" id="ARBA00035112"/>
    </source>
</evidence>
<evidence type="ECO:0000256" key="6">
    <source>
        <dbReference type="ARBA" id="ARBA00023136"/>
    </source>
</evidence>
<evidence type="ECO:0000256" key="4">
    <source>
        <dbReference type="ARBA" id="ARBA00022989"/>
    </source>
</evidence>
<dbReference type="PANTHER" id="PTHR33365">
    <property type="entry name" value="YALI0B05434P"/>
    <property type="match status" value="1"/>
</dbReference>
<comment type="pathway">
    <text evidence="2">Mycotoxin biosynthesis.</text>
</comment>
<dbReference type="Pfam" id="PF11807">
    <property type="entry name" value="UstYa"/>
    <property type="match status" value="1"/>
</dbReference>
<keyword evidence="7" id="KW-0325">Glycoprotein</keyword>
<evidence type="ECO:0000256" key="5">
    <source>
        <dbReference type="ARBA" id="ARBA00023026"/>
    </source>
</evidence>
<dbReference type="InterPro" id="IPR021765">
    <property type="entry name" value="UstYa-like"/>
</dbReference>
<gene>
    <name evidence="10" type="ORF">B0T20DRAFT_457375</name>
</gene>
<keyword evidence="4" id="KW-1133">Transmembrane helix</keyword>
<reference evidence="10" key="1">
    <citation type="journal article" date="2023" name="Mol. Phylogenet. Evol.">
        <title>Genome-scale phylogeny and comparative genomics of the fungal order Sordariales.</title>
        <authorList>
            <person name="Hensen N."/>
            <person name="Bonometti L."/>
            <person name="Westerberg I."/>
            <person name="Brannstrom I.O."/>
            <person name="Guillou S."/>
            <person name="Cros-Aarteil S."/>
            <person name="Calhoun S."/>
            <person name="Haridas S."/>
            <person name="Kuo A."/>
            <person name="Mondo S."/>
            <person name="Pangilinan J."/>
            <person name="Riley R."/>
            <person name="LaButti K."/>
            <person name="Andreopoulos B."/>
            <person name="Lipzen A."/>
            <person name="Chen C."/>
            <person name="Yan M."/>
            <person name="Daum C."/>
            <person name="Ng V."/>
            <person name="Clum A."/>
            <person name="Steindorff A."/>
            <person name="Ohm R.A."/>
            <person name="Martin F."/>
            <person name="Silar P."/>
            <person name="Natvig D.O."/>
            <person name="Lalanne C."/>
            <person name="Gautier V."/>
            <person name="Ament-Velasquez S.L."/>
            <person name="Kruys A."/>
            <person name="Hutchinson M.I."/>
            <person name="Powell A.J."/>
            <person name="Barry K."/>
            <person name="Miller A.N."/>
            <person name="Grigoriev I.V."/>
            <person name="Debuchy R."/>
            <person name="Gladieux P."/>
            <person name="Hiltunen Thoren M."/>
            <person name="Johannesson H."/>
        </authorList>
    </citation>
    <scope>NUCLEOTIDE SEQUENCE</scope>
    <source>
        <strain evidence="10">FGSC 1904</strain>
    </source>
</reference>
<evidence type="ECO:0000256" key="7">
    <source>
        <dbReference type="ARBA" id="ARBA00023180"/>
    </source>
</evidence>
<evidence type="ECO:0000256" key="2">
    <source>
        <dbReference type="ARBA" id="ARBA00004685"/>
    </source>
</evidence>
<evidence type="ECO:0000256" key="1">
    <source>
        <dbReference type="ARBA" id="ARBA00004167"/>
    </source>
</evidence>
<name>A0AAE0U2A1_SORBR</name>
<comment type="similarity">
    <text evidence="8">Belongs to the ustYa family.</text>
</comment>
<comment type="caution">
    <text evidence="10">The sequence shown here is derived from an EMBL/GenBank/DDBJ whole genome shotgun (WGS) entry which is preliminary data.</text>
</comment>
<dbReference type="EMBL" id="JAUTDP010000016">
    <property type="protein sequence ID" value="KAK3388267.1"/>
    <property type="molecule type" value="Genomic_DNA"/>
</dbReference>
<dbReference type="AlphaFoldDB" id="A0AAE0U2A1"/>
<evidence type="ECO:0000256" key="3">
    <source>
        <dbReference type="ARBA" id="ARBA00022692"/>
    </source>
</evidence>
<dbReference type="GO" id="GO:0043386">
    <property type="term" value="P:mycotoxin biosynthetic process"/>
    <property type="evidence" value="ECO:0007669"/>
    <property type="project" value="InterPro"/>
</dbReference>
<accession>A0AAE0U2A1</accession>
<feature type="region of interest" description="Disordered" evidence="9">
    <location>
        <begin position="1"/>
        <end position="31"/>
    </location>
</feature>
<protein>
    <submittedName>
        <fullName evidence="10">Uncharacterized protein</fullName>
    </submittedName>
</protein>
<evidence type="ECO:0000313" key="11">
    <source>
        <dbReference type="Proteomes" id="UP001281003"/>
    </source>
</evidence>